<reference evidence="2" key="1">
    <citation type="journal article" date="2005" name="J. Invertebr. Pathol.">
        <title>Molecular characterization of Agrotis segetum nucleopolyhedrovirus from Poland.</title>
        <authorList>
            <person name="Jakubowska A."/>
            <person name="van Oers M.M."/>
            <person name="Ziemnicka J."/>
            <person name="Lipa J.J."/>
            <person name="Vlak J.M."/>
        </authorList>
    </citation>
    <scope>NUCLEOTIDE SEQUENCE [LARGE SCALE GENOMIC DNA]</scope>
</reference>
<dbReference type="InterPro" id="IPR012428">
    <property type="entry name" value="AcMNPV_Orf117"/>
</dbReference>
<dbReference type="Pfam" id="PF07785">
    <property type="entry name" value="DUF1623"/>
    <property type="match status" value="1"/>
</dbReference>
<name>Q287M1_NPVAS</name>
<accession>Q287M1</accession>
<organism evidence="1 2">
    <name type="scientific">Agrotis segetum nuclear polyhedrosis virus</name>
    <name type="common">AsNPV</name>
    <dbReference type="NCBI Taxonomy" id="1962501"/>
    <lineage>
        <taxon>Viruses</taxon>
        <taxon>Viruses incertae sedis</taxon>
        <taxon>Naldaviricetes</taxon>
        <taxon>Lefavirales</taxon>
        <taxon>Baculoviridae</taxon>
        <taxon>Alphabaculovirus</taxon>
        <taxon>Alphabaculovirus agsegetum</taxon>
    </lineage>
</organism>
<protein>
    <submittedName>
        <fullName evidence="1">ORF-51</fullName>
    </submittedName>
</protein>
<keyword evidence="2" id="KW-1185">Reference proteome</keyword>
<sequence length="97" mass="11316">MKLITFVMAILNRADLDQQQIYEKYLKHFDVVDAIMCANGDCLAVCVSAADTLNEPLAYTKFKCVKKHLLQIVDRHDDVELLLERMYNIVEMYNEQM</sequence>
<proteinExistence type="predicted"/>
<dbReference type="Proteomes" id="UP000204644">
    <property type="component" value="Segment"/>
</dbReference>
<dbReference type="KEGG" id="vg:3974315"/>
<organismHost>
    <name type="scientific">Lepidoptera</name>
    <name type="common">moths &amp; butterflies</name>
    <dbReference type="NCBI Taxonomy" id="7088"/>
</organismHost>
<dbReference type="RefSeq" id="YP_529721.1">
    <property type="nucleotide sequence ID" value="NC_007921.1"/>
</dbReference>
<dbReference type="EMBL" id="DQ123841">
    <property type="protein sequence ID" value="AAZ38217.1"/>
    <property type="molecule type" value="Genomic_DNA"/>
</dbReference>
<evidence type="ECO:0000313" key="2">
    <source>
        <dbReference type="Proteomes" id="UP000204644"/>
    </source>
</evidence>
<dbReference type="GeneID" id="3974315"/>
<dbReference type="OrthoDB" id="20453at10239"/>
<evidence type="ECO:0000313" key="1">
    <source>
        <dbReference type="EMBL" id="AAZ38217.1"/>
    </source>
</evidence>
<reference evidence="1 2" key="2">
    <citation type="journal article" date="2006" name="J. Gen. Virol.">
        <title>Genome sequence of an enhancin gene-rich nucleopolyhedrovirus (NPV) from Agrotis segetum: collinearity with Spodoptera exigua multiple NPV.</title>
        <authorList>
            <person name="Jakubowska A.K."/>
            <person name="Peters S.A."/>
            <person name="Ziemnicka J."/>
            <person name="Vlak J.M."/>
            <person name="van Oers M.M."/>
        </authorList>
    </citation>
    <scope>NUCLEOTIDE SEQUENCE [LARGE SCALE GENOMIC DNA]</scope>
</reference>